<dbReference type="RefSeq" id="WP_202381431.1">
    <property type="nucleotide sequence ID" value="NZ_BAAAMA010000004.1"/>
</dbReference>
<protein>
    <submittedName>
        <fullName evidence="1">Uncharacterized protein</fullName>
    </submittedName>
</protein>
<gene>
    <name evidence="1" type="ORF">D3226_05985</name>
</gene>
<organism evidence="1 2">
    <name type="scientific">Leucobacter chromiireducens subsp. chromiireducens</name>
    <dbReference type="NCBI Taxonomy" id="660067"/>
    <lineage>
        <taxon>Bacteria</taxon>
        <taxon>Bacillati</taxon>
        <taxon>Actinomycetota</taxon>
        <taxon>Actinomycetes</taxon>
        <taxon>Micrococcales</taxon>
        <taxon>Microbacteriaceae</taxon>
        <taxon>Leucobacter</taxon>
    </lineage>
</organism>
<name>A0ABS1SPJ6_9MICO</name>
<reference evidence="1 2" key="1">
    <citation type="submission" date="2018-09" db="EMBL/GenBank/DDBJ databases">
        <title>Comparative genomics of Leucobacter spp.</title>
        <authorList>
            <person name="Reis A.C."/>
            <person name="Kolvenbach B.A."/>
            <person name="Corvini P.F.X."/>
            <person name="Nunes O.C."/>
        </authorList>
    </citation>
    <scope>NUCLEOTIDE SEQUENCE [LARGE SCALE GENOMIC DNA]</scope>
    <source>
        <strain evidence="1 2">L-1</strain>
    </source>
</reference>
<sequence length="121" mass="13420">MAHTTAPLPATQLAEYSDDDPQLDLLQISETRLPDGTRRFGSHATIRRLVIEGVLPHELAPNSRRYLVRLSSLETLERSRGTGPEAELAELELAANRVLNSLGPLSDEQVERIADRLKGVR</sequence>
<dbReference type="Proteomes" id="UP001646141">
    <property type="component" value="Unassembled WGS sequence"/>
</dbReference>
<evidence type="ECO:0000313" key="2">
    <source>
        <dbReference type="Proteomes" id="UP001646141"/>
    </source>
</evidence>
<comment type="caution">
    <text evidence="1">The sequence shown here is derived from an EMBL/GenBank/DDBJ whole genome shotgun (WGS) entry which is preliminary data.</text>
</comment>
<dbReference type="EMBL" id="QYAD01000001">
    <property type="protein sequence ID" value="MBL3689510.1"/>
    <property type="molecule type" value="Genomic_DNA"/>
</dbReference>
<accession>A0ABS1SPJ6</accession>
<keyword evidence="2" id="KW-1185">Reference proteome</keyword>
<proteinExistence type="predicted"/>
<evidence type="ECO:0000313" key="1">
    <source>
        <dbReference type="EMBL" id="MBL3689510.1"/>
    </source>
</evidence>